<keyword evidence="1 6" id="KW-0813">Transport</keyword>
<gene>
    <name evidence="6" type="primary">rnfG</name>
    <name evidence="8" type="ORF">FRIFI_0485</name>
</gene>
<dbReference type="Proteomes" id="UP000245695">
    <property type="component" value="Chromosome 1"/>
</dbReference>
<protein>
    <recommendedName>
        <fullName evidence="6">Ion-translocating oxidoreductase complex subunit G</fullName>
        <ecNumber evidence="6">7.-.-.-</ecNumber>
    </recommendedName>
    <alternativeName>
        <fullName evidence="6">Rnf electron transport complex subunit G</fullName>
    </alternativeName>
</protein>
<comment type="subcellular location">
    <subcellularLocation>
        <location evidence="6">Cell membrane</location>
        <topology evidence="6">Single-pass membrane protein</topology>
    </subcellularLocation>
</comment>
<evidence type="ECO:0000256" key="2">
    <source>
        <dbReference type="ARBA" id="ARBA00022553"/>
    </source>
</evidence>
<dbReference type="HAMAP" id="MF_00479">
    <property type="entry name" value="RsxG_RnfG"/>
    <property type="match status" value="1"/>
</dbReference>
<keyword evidence="6" id="KW-1133">Transmembrane helix</keyword>
<dbReference type="Gene3D" id="3.90.1010.20">
    <property type="match status" value="1"/>
</dbReference>
<keyword evidence="9" id="KW-1185">Reference proteome</keyword>
<dbReference type="PIRSF" id="PIRSF006091">
    <property type="entry name" value="E_trnsport_RnfG"/>
    <property type="match status" value="1"/>
</dbReference>
<dbReference type="GO" id="GO:0005886">
    <property type="term" value="C:plasma membrane"/>
    <property type="evidence" value="ECO:0007669"/>
    <property type="project" value="UniProtKB-SubCell"/>
</dbReference>
<evidence type="ECO:0000256" key="3">
    <source>
        <dbReference type="ARBA" id="ARBA00022630"/>
    </source>
</evidence>
<dbReference type="AlphaFoldDB" id="A0A2P2BNS6"/>
<feature type="domain" description="FMN-binding" evidence="7">
    <location>
        <begin position="97"/>
        <end position="186"/>
    </location>
</feature>
<dbReference type="GO" id="GO:0022900">
    <property type="term" value="P:electron transport chain"/>
    <property type="evidence" value="ECO:0007669"/>
    <property type="project" value="UniProtKB-UniRule"/>
</dbReference>
<keyword evidence="6" id="KW-1278">Translocase</keyword>
<dbReference type="KEGG" id="rhom:FRIFI_0485"/>
<dbReference type="Pfam" id="PF04205">
    <property type="entry name" value="FMN_bind"/>
    <property type="match status" value="1"/>
</dbReference>
<accession>A0A2P2BNS6</accession>
<feature type="modified residue" description="FMN phosphoryl threonine" evidence="6">
    <location>
        <position position="169"/>
    </location>
</feature>
<comment type="function">
    <text evidence="6">Part of a membrane-bound complex that couples electron transfer with translocation of ions across the membrane.</text>
</comment>
<dbReference type="GO" id="GO:0010181">
    <property type="term" value="F:FMN binding"/>
    <property type="evidence" value="ECO:0007669"/>
    <property type="project" value="InterPro"/>
</dbReference>
<name>A0A2P2BNS6_9FIRM</name>
<dbReference type="EC" id="7.-.-.-" evidence="6"/>
<dbReference type="InterPro" id="IPR007329">
    <property type="entry name" value="FMN-bd"/>
</dbReference>
<dbReference type="PANTHER" id="PTHR36118">
    <property type="entry name" value="ION-TRANSLOCATING OXIDOREDUCTASE COMPLEX SUBUNIT G"/>
    <property type="match status" value="1"/>
</dbReference>
<evidence type="ECO:0000256" key="6">
    <source>
        <dbReference type="HAMAP-Rule" id="MF_00479"/>
    </source>
</evidence>
<dbReference type="SMART" id="SM00900">
    <property type="entry name" value="FMN_bind"/>
    <property type="match status" value="1"/>
</dbReference>
<dbReference type="PANTHER" id="PTHR36118:SF1">
    <property type="entry name" value="ION-TRANSLOCATING OXIDOREDUCTASE COMPLEX SUBUNIT G"/>
    <property type="match status" value="1"/>
</dbReference>
<keyword evidence="2 6" id="KW-0597">Phosphoprotein</keyword>
<proteinExistence type="inferred from homology"/>
<keyword evidence="5 6" id="KW-0249">Electron transport</keyword>
<evidence type="ECO:0000259" key="7">
    <source>
        <dbReference type="SMART" id="SM00900"/>
    </source>
</evidence>
<keyword evidence="6" id="KW-0812">Transmembrane</keyword>
<comment type="subunit">
    <text evidence="6">The complex is composed of six subunits: RnfA, RnfB, RnfC, RnfD, RnfE and RnfG.</text>
</comment>
<dbReference type="InterPro" id="IPR010209">
    <property type="entry name" value="Ion_transpt_RnfG/RsxG"/>
</dbReference>
<sequence>MKNILRLGAILFTICAVAALALGFINQITAPIIEDRNIQANNELRQLVLEDATEFKQLDKKVIENIDGLEEGIVSEVYEGISGSDVVGYTIKTLPSGYGGVMEVIVGISKDGKITGVNIGNMAETPGLGTKANEPNFKGQFSEKEAKELSVVKGSATSDNQIAAISGATITSEAVTRGVNAAIKVFNESLNK</sequence>
<comment type="cofactor">
    <cofactor evidence="6">
        <name>FMN</name>
        <dbReference type="ChEBI" id="CHEBI:58210"/>
    </cofactor>
</comment>
<evidence type="ECO:0000256" key="1">
    <source>
        <dbReference type="ARBA" id="ARBA00022448"/>
    </source>
</evidence>
<dbReference type="NCBIfam" id="TIGR01947">
    <property type="entry name" value="rnfG"/>
    <property type="match status" value="1"/>
</dbReference>
<dbReference type="EMBL" id="LN650648">
    <property type="protein sequence ID" value="CEI72033.1"/>
    <property type="molecule type" value="Genomic_DNA"/>
</dbReference>
<dbReference type="RefSeq" id="WP_092927276.1">
    <property type="nucleotide sequence ID" value="NZ_FJTZ01000012.1"/>
</dbReference>
<organism evidence="8 9">
    <name type="scientific">Romboutsia hominis</name>
    <dbReference type="NCBI Taxonomy" id="1507512"/>
    <lineage>
        <taxon>Bacteria</taxon>
        <taxon>Bacillati</taxon>
        <taxon>Bacillota</taxon>
        <taxon>Clostridia</taxon>
        <taxon>Peptostreptococcales</taxon>
        <taxon>Peptostreptococcaceae</taxon>
        <taxon>Romboutsia</taxon>
    </lineage>
</organism>
<keyword evidence="6" id="KW-1003">Cell membrane</keyword>
<evidence type="ECO:0000256" key="5">
    <source>
        <dbReference type="ARBA" id="ARBA00022982"/>
    </source>
</evidence>
<keyword evidence="4 6" id="KW-0288">FMN</keyword>
<comment type="similarity">
    <text evidence="6">Belongs to the RnfG family.</text>
</comment>
<evidence type="ECO:0000313" key="9">
    <source>
        <dbReference type="Proteomes" id="UP000245695"/>
    </source>
</evidence>
<evidence type="ECO:0000256" key="4">
    <source>
        <dbReference type="ARBA" id="ARBA00022643"/>
    </source>
</evidence>
<reference evidence="8 9" key="1">
    <citation type="submission" date="2014-09" db="EMBL/GenBank/DDBJ databases">
        <authorList>
            <person name="Hornung B.V."/>
        </authorList>
    </citation>
    <scope>NUCLEOTIDE SEQUENCE [LARGE SCALE GENOMIC DNA]</scope>
    <source>
        <strain evidence="8 9">FRIFI</strain>
    </source>
</reference>
<keyword evidence="3 6" id="KW-0285">Flavoprotein</keyword>
<evidence type="ECO:0000313" key="8">
    <source>
        <dbReference type="EMBL" id="CEI72033.1"/>
    </source>
</evidence>
<keyword evidence="6" id="KW-0472">Membrane</keyword>
<dbReference type="GO" id="GO:0009055">
    <property type="term" value="F:electron transfer activity"/>
    <property type="evidence" value="ECO:0007669"/>
    <property type="project" value="InterPro"/>
</dbReference>